<dbReference type="InterPro" id="IPR050109">
    <property type="entry name" value="HTH-type_TetR-like_transc_reg"/>
</dbReference>
<name>A0A6J4NB00_9ACTN</name>
<dbReference type="PANTHER" id="PTHR30055">
    <property type="entry name" value="HTH-TYPE TRANSCRIPTIONAL REGULATOR RUTR"/>
    <property type="match status" value="1"/>
</dbReference>
<gene>
    <name evidence="4" type="ORF">AVDCRST_MAG47-2316</name>
</gene>
<evidence type="ECO:0000313" key="4">
    <source>
        <dbReference type="EMBL" id="CAA9382970.1"/>
    </source>
</evidence>
<dbReference type="PRINTS" id="PR00455">
    <property type="entry name" value="HTHTETR"/>
</dbReference>
<proteinExistence type="predicted"/>
<dbReference type="SUPFAM" id="SSF46689">
    <property type="entry name" value="Homeodomain-like"/>
    <property type="match status" value="1"/>
</dbReference>
<dbReference type="InterPro" id="IPR041678">
    <property type="entry name" value="TetR_C_16"/>
</dbReference>
<feature type="DNA-binding region" description="H-T-H motif" evidence="2">
    <location>
        <begin position="41"/>
        <end position="60"/>
    </location>
</feature>
<dbReference type="GO" id="GO:0000976">
    <property type="term" value="F:transcription cis-regulatory region binding"/>
    <property type="evidence" value="ECO:0007669"/>
    <property type="project" value="TreeGrafter"/>
</dbReference>
<dbReference type="Pfam" id="PF17920">
    <property type="entry name" value="TetR_C_16"/>
    <property type="match status" value="1"/>
</dbReference>
<organism evidence="4">
    <name type="scientific">uncultured Nocardioidaceae bacterium</name>
    <dbReference type="NCBI Taxonomy" id="253824"/>
    <lineage>
        <taxon>Bacteria</taxon>
        <taxon>Bacillati</taxon>
        <taxon>Actinomycetota</taxon>
        <taxon>Actinomycetes</taxon>
        <taxon>Propionibacteriales</taxon>
        <taxon>Nocardioidaceae</taxon>
        <taxon>environmental samples</taxon>
    </lineage>
</organism>
<dbReference type="Gene3D" id="1.10.357.10">
    <property type="entry name" value="Tetracycline Repressor, domain 2"/>
    <property type="match status" value="1"/>
</dbReference>
<evidence type="ECO:0000259" key="3">
    <source>
        <dbReference type="PROSITE" id="PS50977"/>
    </source>
</evidence>
<dbReference type="Pfam" id="PF00440">
    <property type="entry name" value="TetR_N"/>
    <property type="match status" value="1"/>
</dbReference>
<dbReference type="GO" id="GO:0003700">
    <property type="term" value="F:DNA-binding transcription factor activity"/>
    <property type="evidence" value="ECO:0007669"/>
    <property type="project" value="TreeGrafter"/>
</dbReference>
<dbReference type="InterPro" id="IPR009057">
    <property type="entry name" value="Homeodomain-like_sf"/>
</dbReference>
<evidence type="ECO:0000256" key="2">
    <source>
        <dbReference type="PROSITE-ProRule" id="PRU00335"/>
    </source>
</evidence>
<evidence type="ECO:0000256" key="1">
    <source>
        <dbReference type="ARBA" id="ARBA00023125"/>
    </source>
</evidence>
<dbReference type="Gene3D" id="1.10.10.60">
    <property type="entry name" value="Homeodomain-like"/>
    <property type="match status" value="1"/>
</dbReference>
<keyword evidence="1 2" id="KW-0238">DNA-binding</keyword>
<dbReference type="SUPFAM" id="SSF48498">
    <property type="entry name" value="Tetracyclin repressor-like, C-terminal domain"/>
    <property type="match status" value="1"/>
</dbReference>
<accession>A0A6J4NB00</accession>
<feature type="domain" description="HTH tetR-type" evidence="3">
    <location>
        <begin position="18"/>
        <end position="78"/>
    </location>
</feature>
<dbReference type="EMBL" id="CADCUK010000154">
    <property type="protein sequence ID" value="CAA9382970.1"/>
    <property type="molecule type" value="Genomic_DNA"/>
</dbReference>
<dbReference type="InterPro" id="IPR001647">
    <property type="entry name" value="HTH_TetR"/>
</dbReference>
<protein>
    <submittedName>
        <fullName evidence="4">Transcriptional regulator, AcrR family</fullName>
    </submittedName>
</protein>
<dbReference type="InterPro" id="IPR036271">
    <property type="entry name" value="Tet_transcr_reg_TetR-rel_C_sf"/>
</dbReference>
<sequence length="205" mass="22220">MSTPARRGRPPRSEHDGADRRRAILTAARESFAAQGYKGTTMRGVARAAGVDAALVHHYFGAKEDLFLAALELPLDPRTVLPTVLAGDLDTAAWRLLRTVLTLWDEPAARLQLVAVARAGLASPAESNPLRDGLLPLILAPLAERLPGPDPVRRAQFVATQMIGLLVARYVLAIEPLASLPREEVVAWVAPNLQRYFTGQPQQEG</sequence>
<dbReference type="AlphaFoldDB" id="A0A6J4NB00"/>
<dbReference type="PANTHER" id="PTHR30055:SF235">
    <property type="entry name" value="TRANSCRIPTIONAL REGULATORY PROTEIN"/>
    <property type="match status" value="1"/>
</dbReference>
<reference evidence="4" key="1">
    <citation type="submission" date="2020-02" db="EMBL/GenBank/DDBJ databases">
        <authorList>
            <person name="Meier V. D."/>
        </authorList>
    </citation>
    <scope>NUCLEOTIDE SEQUENCE</scope>
    <source>
        <strain evidence="4">AVDCRST_MAG47</strain>
    </source>
</reference>
<dbReference type="PROSITE" id="PS50977">
    <property type="entry name" value="HTH_TETR_2"/>
    <property type="match status" value="1"/>
</dbReference>